<comment type="caution">
    <text evidence="2">The sequence shown here is derived from an EMBL/GenBank/DDBJ whole genome shotgun (WGS) entry which is preliminary data.</text>
</comment>
<dbReference type="RefSeq" id="WP_069444972.1">
    <property type="nucleotide sequence ID" value="NZ_LPWE01000012.1"/>
</dbReference>
<dbReference type="Gene3D" id="3.20.20.190">
    <property type="entry name" value="Phosphatidylinositol (PI) phosphodiesterase"/>
    <property type="match status" value="1"/>
</dbReference>
<dbReference type="Proteomes" id="UP000094172">
    <property type="component" value="Unassembled WGS sequence"/>
</dbReference>
<dbReference type="Pfam" id="PF03009">
    <property type="entry name" value="GDPD"/>
    <property type="match status" value="1"/>
</dbReference>
<protein>
    <submittedName>
        <fullName evidence="2">Glycerophosphodiester phosphodiesterase</fullName>
    </submittedName>
</protein>
<dbReference type="EMBL" id="LPWE01000012">
    <property type="protein sequence ID" value="ODR94617.1"/>
    <property type="molecule type" value="Genomic_DNA"/>
</dbReference>
<proteinExistence type="predicted"/>
<accession>A0A1E3VM71</accession>
<dbReference type="GO" id="GO:0006629">
    <property type="term" value="P:lipid metabolic process"/>
    <property type="evidence" value="ECO:0007669"/>
    <property type="project" value="InterPro"/>
</dbReference>
<dbReference type="InterPro" id="IPR030395">
    <property type="entry name" value="GP_PDE_dom"/>
</dbReference>
<dbReference type="PANTHER" id="PTHR43805">
    <property type="entry name" value="GLYCEROPHOSPHORYL DIESTER PHOSPHODIESTERASE"/>
    <property type="match status" value="1"/>
</dbReference>
<gene>
    <name evidence="2" type="ORF">AUC70_08300</name>
</gene>
<feature type="domain" description="GP-PDE" evidence="1">
    <location>
        <begin position="51"/>
        <end position="321"/>
    </location>
</feature>
<dbReference type="PROSITE" id="PS51704">
    <property type="entry name" value="GP_PDE"/>
    <property type="match status" value="1"/>
</dbReference>
<dbReference type="GO" id="GO:0008081">
    <property type="term" value="F:phosphoric diester hydrolase activity"/>
    <property type="evidence" value="ECO:0007669"/>
    <property type="project" value="InterPro"/>
</dbReference>
<reference evidence="2 3" key="1">
    <citation type="journal article" date="2016" name="Environ. Microbiol.">
        <title>New Methyloceanibacter diversity from North Sea sediments includes methanotroph containing solely the soluble methane monooxygenase.</title>
        <authorList>
            <person name="Vekeman B."/>
            <person name="Kerckhof F.M."/>
            <person name="Cremers G."/>
            <person name="de Vos P."/>
            <person name="Vandamme P."/>
            <person name="Boon N."/>
            <person name="Op den Camp H.J."/>
            <person name="Heylen K."/>
        </authorList>
    </citation>
    <scope>NUCLEOTIDE SEQUENCE [LARGE SCALE GENOMIC DNA]</scope>
    <source>
        <strain evidence="2 3">R-67176</strain>
    </source>
</reference>
<dbReference type="AlphaFoldDB" id="A0A1E3VM71"/>
<sequence length="323" mass="35491">MRKFLAYSLLALVATALFIYVNNATIFAERPPGKPTLLAHRGLAQNFDRTDLKADTCTAAHMLPTNHAYLENTIASMEAAFDVGADAIELDIHPTTDGKFAVFHDWTLDCRTDGQGVTRRHSMQQLKSLDIGYGYTADGGKTFPLRGKGIGKMPSLDEVLTRFPDRDFLINVKSADAQEGAMLGDRLAQLPSAQRDRLMVYGREEALAPLREKVPDVRALSKASAKACLLRYMAYGWTGYVPDACRHTLVAVPLNVAPWVWGWPNLFLNRMEGAGSRVFVQGDYHGGWSTGIDSGKDLARLPEGYSGGVFTDRIEVIAPLVGR</sequence>
<dbReference type="InterPro" id="IPR017946">
    <property type="entry name" value="PLC-like_Pdiesterase_TIM-brl"/>
</dbReference>
<organism evidence="2 3">
    <name type="scientific">Methyloceanibacter stevinii</name>
    <dbReference type="NCBI Taxonomy" id="1774970"/>
    <lineage>
        <taxon>Bacteria</taxon>
        <taxon>Pseudomonadati</taxon>
        <taxon>Pseudomonadota</taxon>
        <taxon>Alphaproteobacteria</taxon>
        <taxon>Hyphomicrobiales</taxon>
        <taxon>Hyphomicrobiaceae</taxon>
        <taxon>Methyloceanibacter</taxon>
    </lineage>
</organism>
<keyword evidence="3" id="KW-1185">Reference proteome</keyword>
<evidence type="ECO:0000313" key="2">
    <source>
        <dbReference type="EMBL" id="ODR94617.1"/>
    </source>
</evidence>
<name>A0A1E3VM71_9HYPH</name>
<evidence type="ECO:0000313" key="3">
    <source>
        <dbReference type="Proteomes" id="UP000094172"/>
    </source>
</evidence>
<evidence type="ECO:0000259" key="1">
    <source>
        <dbReference type="PROSITE" id="PS51704"/>
    </source>
</evidence>
<dbReference type="STRING" id="1774970.AUC70_08300"/>
<dbReference type="PANTHER" id="PTHR43805:SF1">
    <property type="entry name" value="GP-PDE DOMAIN-CONTAINING PROTEIN"/>
    <property type="match status" value="1"/>
</dbReference>
<dbReference type="SUPFAM" id="SSF51695">
    <property type="entry name" value="PLC-like phosphodiesterases"/>
    <property type="match status" value="1"/>
</dbReference>